<feature type="repeat" description="WD" evidence="3">
    <location>
        <begin position="1137"/>
        <end position="1170"/>
    </location>
</feature>
<dbReference type="InterPro" id="IPR015943">
    <property type="entry name" value="WD40/YVTN_repeat-like_dom_sf"/>
</dbReference>
<feature type="repeat" description="WD" evidence="3">
    <location>
        <begin position="1223"/>
        <end position="1264"/>
    </location>
</feature>
<name>A0AAD7JRK5_9AGAR</name>
<dbReference type="InterPro" id="IPR001680">
    <property type="entry name" value="WD40_rpt"/>
</dbReference>
<dbReference type="SUPFAM" id="SSF50978">
    <property type="entry name" value="WD40 repeat-like"/>
    <property type="match status" value="2"/>
</dbReference>
<keyword evidence="6" id="KW-1185">Reference proteome</keyword>
<feature type="domain" description="Nephrocystin 3-like N-terminal" evidence="4">
    <location>
        <begin position="345"/>
        <end position="500"/>
    </location>
</feature>
<dbReference type="PANTHER" id="PTHR44019">
    <property type="entry name" value="WD REPEAT-CONTAINING PROTEIN 55"/>
    <property type="match status" value="1"/>
</dbReference>
<feature type="repeat" description="WD" evidence="3">
    <location>
        <begin position="1180"/>
        <end position="1221"/>
    </location>
</feature>
<dbReference type="InterPro" id="IPR036322">
    <property type="entry name" value="WD40_repeat_dom_sf"/>
</dbReference>
<feature type="repeat" description="WD" evidence="3">
    <location>
        <begin position="1051"/>
        <end position="1092"/>
    </location>
</feature>
<evidence type="ECO:0000256" key="1">
    <source>
        <dbReference type="ARBA" id="ARBA00022574"/>
    </source>
</evidence>
<dbReference type="InterPro" id="IPR056884">
    <property type="entry name" value="NPHP3-like_N"/>
</dbReference>
<feature type="repeat" description="WD" evidence="3">
    <location>
        <begin position="1010"/>
        <end position="1042"/>
    </location>
</feature>
<organism evidence="5 6">
    <name type="scientific">Mycena maculata</name>
    <dbReference type="NCBI Taxonomy" id="230809"/>
    <lineage>
        <taxon>Eukaryota</taxon>
        <taxon>Fungi</taxon>
        <taxon>Dikarya</taxon>
        <taxon>Basidiomycota</taxon>
        <taxon>Agaricomycotina</taxon>
        <taxon>Agaricomycetes</taxon>
        <taxon>Agaricomycetidae</taxon>
        <taxon>Agaricales</taxon>
        <taxon>Marasmiineae</taxon>
        <taxon>Mycenaceae</taxon>
        <taxon>Mycena</taxon>
    </lineage>
</organism>
<dbReference type="PROSITE" id="PS00678">
    <property type="entry name" value="WD_REPEATS_1"/>
    <property type="match status" value="1"/>
</dbReference>
<evidence type="ECO:0000256" key="2">
    <source>
        <dbReference type="ARBA" id="ARBA00022737"/>
    </source>
</evidence>
<comment type="caution">
    <text evidence="5">The sequence shown here is derived from an EMBL/GenBank/DDBJ whole genome shotgun (WGS) entry which is preliminary data.</text>
</comment>
<dbReference type="InterPro" id="IPR050505">
    <property type="entry name" value="WDR55/POC1"/>
</dbReference>
<dbReference type="InterPro" id="IPR019775">
    <property type="entry name" value="WD40_repeat_CS"/>
</dbReference>
<reference evidence="5" key="1">
    <citation type="submission" date="2023-03" db="EMBL/GenBank/DDBJ databases">
        <title>Massive genome expansion in bonnet fungi (Mycena s.s.) driven by repeated elements and novel gene families across ecological guilds.</title>
        <authorList>
            <consortium name="Lawrence Berkeley National Laboratory"/>
            <person name="Harder C.B."/>
            <person name="Miyauchi S."/>
            <person name="Viragh M."/>
            <person name="Kuo A."/>
            <person name="Thoen E."/>
            <person name="Andreopoulos B."/>
            <person name="Lu D."/>
            <person name="Skrede I."/>
            <person name="Drula E."/>
            <person name="Henrissat B."/>
            <person name="Morin E."/>
            <person name="Kohler A."/>
            <person name="Barry K."/>
            <person name="LaButti K."/>
            <person name="Morin E."/>
            <person name="Salamov A."/>
            <person name="Lipzen A."/>
            <person name="Mereny Z."/>
            <person name="Hegedus B."/>
            <person name="Baldrian P."/>
            <person name="Stursova M."/>
            <person name="Weitz H."/>
            <person name="Taylor A."/>
            <person name="Grigoriev I.V."/>
            <person name="Nagy L.G."/>
            <person name="Martin F."/>
            <person name="Kauserud H."/>
        </authorList>
    </citation>
    <scope>NUCLEOTIDE SEQUENCE</scope>
    <source>
        <strain evidence="5">CBHHK188m</strain>
    </source>
</reference>
<protein>
    <submittedName>
        <fullName evidence="5">WD40-repeat-containing domain protein</fullName>
    </submittedName>
</protein>
<dbReference type="PANTHER" id="PTHR44019:SF8">
    <property type="entry name" value="POC1 CENTRIOLAR PROTEIN HOMOLOG"/>
    <property type="match status" value="1"/>
</dbReference>
<dbReference type="CDD" id="cd00200">
    <property type="entry name" value="WD40"/>
    <property type="match status" value="1"/>
</dbReference>
<feature type="repeat" description="WD" evidence="3">
    <location>
        <begin position="1101"/>
        <end position="1135"/>
    </location>
</feature>
<feature type="repeat" description="WD" evidence="3">
    <location>
        <begin position="873"/>
        <end position="914"/>
    </location>
</feature>
<gene>
    <name evidence="5" type="ORF">DFH07DRAFT_272986</name>
</gene>
<dbReference type="Proteomes" id="UP001215280">
    <property type="component" value="Unassembled WGS sequence"/>
</dbReference>
<dbReference type="InterPro" id="IPR027417">
    <property type="entry name" value="P-loop_NTPase"/>
</dbReference>
<keyword evidence="1 3" id="KW-0853">WD repeat</keyword>
<evidence type="ECO:0000256" key="3">
    <source>
        <dbReference type="PROSITE-ProRule" id="PRU00221"/>
    </source>
</evidence>
<dbReference type="InterPro" id="IPR020472">
    <property type="entry name" value="WD40_PAC1"/>
</dbReference>
<dbReference type="Gene3D" id="2.130.10.10">
    <property type="entry name" value="YVTN repeat-like/Quinoprotein amine dehydrogenase"/>
    <property type="match status" value="2"/>
</dbReference>
<evidence type="ECO:0000313" key="5">
    <source>
        <dbReference type="EMBL" id="KAJ7770300.1"/>
    </source>
</evidence>
<dbReference type="SUPFAM" id="SSF52540">
    <property type="entry name" value="P-loop containing nucleoside triphosphate hydrolases"/>
    <property type="match status" value="1"/>
</dbReference>
<dbReference type="Pfam" id="PF24883">
    <property type="entry name" value="NPHP3_N"/>
    <property type="match status" value="1"/>
</dbReference>
<dbReference type="PROSITE" id="PS50294">
    <property type="entry name" value="WD_REPEATS_REGION"/>
    <property type="match status" value="4"/>
</dbReference>
<dbReference type="Pfam" id="PF00400">
    <property type="entry name" value="WD40"/>
    <property type="match status" value="7"/>
</dbReference>
<dbReference type="PROSITE" id="PS50082">
    <property type="entry name" value="WD_REPEATS_2"/>
    <property type="match status" value="8"/>
</dbReference>
<dbReference type="Gene3D" id="3.40.50.300">
    <property type="entry name" value="P-loop containing nucleotide triphosphate hydrolases"/>
    <property type="match status" value="1"/>
</dbReference>
<evidence type="ECO:0000259" key="4">
    <source>
        <dbReference type="Pfam" id="PF24883"/>
    </source>
</evidence>
<sequence length="1480" mass="163241">MAAIGSHSITARSDATVRVEICIIGITDTASIRAAKRPYVSIRVPSLDKFCLDTQVSATAQWNHILRPFPIPSSAVVELELRERRWLGSKLLAKTQATVEDMLKMVGGNNAISLPMKPSKPTVIPPSLSLSIRVDKMDVAFVSAQLANVDATTSPNPYEPFQQVLRRLEHLTRLSSAVAQINPISNLVYSLAAGIAHIVQGHLALSEKLSALVHQIHAILEFVEAVEAVLTVEKFPALVQEILKCIMHCIVFMSKGNQSTPGRILISDDKSRIEKFQQELRDLNSRMTQSVTLQVAQETIVSEDERNAMSDDWLLLNLQPLPMPGGDRHFRSICFPGTRSKVISELTQWALFSPSEVLWIHAHAGSGKSTIANTMADLFSSLGCLGSFVFFDRDVKERSKPSHMIPTIAYQLAQHRTDIADEIRLCLKKHPRTLSLGQEIQFQRLLVEPLGNLDIKEPVVVIIDALDEGGDGPDQAAFLSLLSSGLSRLPNYMRVMITSRRYPNIQRAFERMVTLRILDLNQATDIDDDIRTYISAQLDGIPIPPGWSETTLVDSLVKQSCGLFIWATVACSYIKGFNSTARIQHLLSNPSVRARAEQSLDDLYRTAISEAGPWHDDDFAQYMRNVLAVIVVSQNPQSTQAISDILGVDKAVTGALISRLQSIIETDQNGRVRVIHPSVRDYLVDPCRCDPELLWFISEEVEDELMATRCIQYLNTRLTRHTGEQSTDGTLPDATAYACVSWAYHVCKVGPTAELADQIHAFLAQHFLHWVEVLSVLGQSRSAIGWLNEMQDWYMKFKISPTFDPSFNLMLYDMWRFLKAFSKTIEAGPSSVYDAALPFCPKNTAISLLFRHEKRVNIVSGCLQDWSPSLMTLTGFIMQIESLTVSRSGNTIAAGCIDGTLKVWDASLGTEIFSTPYEPDASTEDVVTTHLSSNGARLFFGVQTGVIRILEVKTGLTVTELNVRNWGHGRKPNLSCAALAADDFTVACGFQDGIVQIWDTKAQLELTPLLASHEGQVNSVAFSHNQQMIVTGAIDSTICLWSKTGIQERKLFGHTRSVTCVAFSPDDTRIGSSSKDGTMKVWDRLTGSVLVNCQHAPGEVVFAISFSHKGDIIATACQYSGIRIWNSESGQEIMAEFSLHRGPVVNLAFAPDDKTIISGSTDSHVRIWSLANIGRHISVQPTHTNFVSCVALAHDKSRWVSGSEDNLLIVWNTSDGRAAFPPFRAHHAGIVAVDFSGDDAMIASGSRDGIVHLWNASTGELRGEPLVHSHAIVCLKFSTNGSRLAVIAEDHRVTVWSIPAGEVLLGPGYYANCAYKAIAFSHDDAELAIFFYYGLGEKKHGLGIVIADSSDGHVLAESKIDDETTVEELYAVKFQYTADDRYLVLWYGRSITAKGVVAMRAFNVDTLEEHNVDSGSDSDEIPELNDFVAVDARVIKNGDKYAELPFDLDWMGDITCWDSTEGMVVIGIHSGDSYCITPCQ</sequence>
<feature type="repeat" description="WD" evidence="3">
    <location>
        <begin position="1268"/>
        <end position="1306"/>
    </location>
</feature>
<keyword evidence="2" id="KW-0677">Repeat</keyword>
<dbReference type="SMART" id="SM00320">
    <property type="entry name" value="WD40"/>
    <property type="match status" value="9"/>
</dbReference>
<proteinExistence type="predicted"/>
<evidence type="ECO:0000313" key="6">
    <source>
        <dbReference type="Proteomes" id="UP001215280"/>
    </source>
</evidence>
<dbReference type="EMBL" id="JARJLG010000024">
    <property type="protein sequence ID" value="KAJ7770300.1"/>
    <property type="molecule type" value="Genomic_DNA"/>
</dbReference>
<accession>A0AAD7JRK5</accession>
<dbReference type="PRINTS" id="PR00320">
    <property type="entry name" value="GPROTEINBRPT"/>
</dbReference>